<evidence type="ECO:0000256" key="2">
    <source>
        <dbReference type="ARBA" id="ARBA00007935"/>
    </source>
</evidence>
<gene>
    <name evidence="10" type="ORF">CAT723_02300</name>
</gene>
<feature type="transmembrane region" description="Helical" evidence="9">
    <location>
        <begin position="319"/>
        <end position="341"/>
    </location>
</feature>
<organism evidence="10 11">
    <name type="scientific">Corynebacterium ammoniagenes</name>
    <name type="common">Brevibacterium ammoniagenes</name>
    <dbReference type="NCBI Taxonomy" id="1697"/>
    <lineage>
        <taxon>Bacteria</taxon>
        <taxon>Bacillati</taxon>
        <taxon>Actinomycetota</taxon>
        <taxon>Actinomycetes</taxon>
        <taxon>Mycobacteriales</taxon>
        <taxon>Corynebacteriaceae</taxon>
        <taxon>Corynebacterium</taxon>
    </lineage>
</organism>
<dbReference type="EMBL" id="BQKK01000001">
    <property type="protein sequence ID" value="GJN41751.1"/>
    <property type="molecule type" value="Genomic_DNA"/>
</dbReference>
<feature type="transmembrane region" description="Helical" evidence="9">
    <location>
        <begin position="131"/>
        <end position="152"/>
    </location>
</feature>
<reference evidence="10" key="1">
    <citation type="submission" date="2021-12" db="EMBL/GenBank/DDBJ databases">
        <title>Draft genome sequence of Corynebacterium ammoniagenes strain T-723.</title>
        <authorList>
            <person name="Matsuzawa M."/>
            <person name="Hiratani M."/>
            <person name="Abe I."/>
            <person name="Tsuji Y."/>
            <person name="Nakamura J."/>
        </authorList>
    </citation>
    <scope>NUCLEOTIDE SEQUENCE</scope>
    <source>
        <strain evidence="10">T-723</strain>
    </source>
</reference>
<evidence type="ECO:0000256" key="9">
    <source>
        <dbReference type="SAM" id="Phobius"/>
    </source>
</evidence>
<evidence type="ECO:0000256" key="1">
    <source>
        <dbReference type="ARBA" id="ARBA00004651"/>
    </source>
</evidence>
<keyword evidence="4" id="KW-1003">Cell membrane</keyword>
<feature type="transmembrane region" description="Helical" evidence="9">
    <location>
        <begin position="347"/>
        <end position="365"/>
    </location>
</feature>
<comment type="similarity">
    <text evidence="2">Belongs to the binding-protein-dependent transport system permease family. FecCD subfamily.</text>
</comment>
<proteinExistence type="inferred from homology"/>
<comment type="caution">
    <text evidence="10">The sequence shown here is derived from an EMBL/GenBank/DDBJ whole genome shotgun (WGS) entry which is preliminary data.</text>
</comment>
<dbReference type="Gene3D" id="1.10.3470.10">
    <property type="entry name" value="ABC transporter involved in vitamin B12 uptake, BtuC"/>
    <property type="match status" value="1"/>
</dbReference>
<evidence type="ECO:0000313" key="11">
    <source>
        <dbReference type="Proteomes" id="UP001054925"/>
    </source>
</evidence>
<evidence type="ECO:0000256" key="4">
    <source>
        <dbReference type="ARBA" id="ARBA00022475"/>
    </source>
</evidence>
<feature type="transmembrane region" description="Helical" evidence="9">
    <location>
        <begin position="240"/>
        <end position="261"/>
    </location>
</feature>
<dbReference type="CDD" id="cd06550">
    <property type="entry name" value="TM_ABC_iron-siderophores_like"/>
    <property type="match status" value="1"/>
</dbReference>
<dbReference type="GO" id="GO:0033214">
    <property type="term" value="P:siderophore-iron import into cell"/>
    <property type="evidence" value="ECO:0007669"/>
    <property type="project" value="TreeGrafter"/>
</dbReference>
<feature type="transmembrane region" description="Helical" evidence="9">
    <location>
        <begin position="189"/>
        <end position="209"/>
    </location>
</feature>
<keyword evidence="7 9" id="KW-0472">Membrane</keyword>
<evidence type="ECO:0000256" key="6">
    <source>
        <dbReference type="ARBA" id="ARBA00022989"/>
    </source>
</evidence>
<dbReference type="GO" id="GO:0005886">
    <property type="term" value="C:plasma membrane"/>
    <property type="evidence" value="ECO:0007669"/>
    <property type="project" value="UniProtKB-SubCell"/>
</dbReference>
<evidence type="ECO:0000256" key="5">
    <source>
        <dbReference type="ARBA" id="ARBA00022692"/>
    </source>
</evidence>
<evidence type="ECO:0000313" key="10">
    <source>
        <dbReference type="EMBL" id="GJN41751.1"/>
    </source>
</evidence>
<name>A0AAV5G4B3_CORAM</name>
<evidence type="ECO:0000256" key="8">
    <source>
        <dbReference type="SAM" id="MobiDB-lite"/>
    </source>
</evidence>
<dbReference type="PANTHER" id="PTHR30472:SF1">
    <property type="entry name" value="FE(3+) DICITRATE TRANSPORT SYSTEM PERMEASE PROTEIN FECC-RELATED"/>
    <property type="match status" value="1"/>
</dbReference>
<feature type="transmembrane region" description="Helical" evidence="9">
    <location>
        <begin position="49"/>
        <end position="71"/>
    </location>
</feature>
<dbReference type="GO" id="GO:0022857">
    <property type="term" value="F:transmembrane transporter activity"/>
    <property type="evidence" value="ECO:0007669"/>
    <property type="project" value="InterPro"/>
</dbReference>
<comment type="subcellular location">
    <subcellularLocation>
        <location evidence="1">Cell membrane</location>
        <topology evidence="1">Multi-pass membrane protein</topology>
    </subcellularLocation>
</comment>
<dbReference type="InterPro" id="IPR037294">
    <property type="entry name" value="ABC_BtuC-like"/>
</dbReference>
<keyword evidence="5 9" id="KW-0812">Transmembrane</keyword>
<feature type="compositionally biased region" description="Basic and acidic residues" evidence="8">
    <location>
        <begin position="1"/>
        <end position="10"/>
    </location>
</feature>
<dbReference type="FunFam" id="1.10.3470.10:FF:000001">
    <property type="entry name" value="Vitamin B12 ABC transporter permease BtuC"/>
    <property type="match status" value="1"/>
</dbReference>
<evidence type="ECO:0000256" key="7">
    <source>
        <dbReference type="ARBA" id="ARBA00023136"/>
    </source>
</evidence>
<protein>
    <submittedName>
        <fullName evidence="10">ABC transporter permease</fullName>
    </submittedName>
</protein>
<keyword evidence="3" id="KW-0813">Transport</keyword>
<feature type="transmembrane region" description="Helical" evidence="9">
    <location>
        <begin position="159"/>
        <end position="177"/>
    </location>
</feature>
<dbReference type="AlphaFoldDB" id="A0AAV5G4B3"/>
<dbReference type="RefSeq" id="WP_268906502.1">
    <property type="nucleotide sequence ID" value="NZ_BQKK01000001.1"/>
</dbReference>
<dbReference type="Pfam" id="PF01032">
    <property type="entry name" value="FecCD"/>
    <property type="match status" value="1"/>
</dbReference>
<feature type="transmembrane region" description="Helical" evidence="9">
    <location>
        <begin position="281"/>
        <end position="307"/>
    </location>
</feature>
<keyword evidence="6 9" id="KW-1133">Transmembrane helix</keyword>
<sequence>MSIQSVDRHRMPTASLSPAPERAAAQRSYGADTSVASPTGTRRLGAVRVAVLCGLLVALAFAGVLSVMFGVRSISIEDALAAIGGATDTAEQAAATTRLPRTVMALFVGAALAMSGTTLQGVTRNPLADPGIFGVLSGASLAVVSGIAFFGLSRPVPTMLIAMVGSLAAAVFVYFVGSLGRGGATPLKLALSGAATAAAASSLVSAILLPRADVMDRFRFWQIGSVGGAEWQQLQLSLPFLGLGLLIVLACAPGLNALALGDDVATGLGIKVMTTRLVATLGAVMLCGTATALAGPIAFVGLIVPHLLRLICGTDHRWLLPLTGLAGGVLLVAADTIGRVVARPSELAVGILVPLIGAPLFIWIVRNTKVRELA</sequence>
<dbReference type="SUPFAM" id="SSF81345">
    <property type="entry name" value="ABC transporter involved in vitamin B12 uptake, BtuC"/>
    <property type="match status" value="1"/>
</dbReference>
<dbReference type="PANTHER" id="PTHR30472">
    <property type="entry name" value="FERRIC ENTEROBACTIN TRANSPORT SYSTEM PERMEASE PROTEIN"/>
    <property type="match status" value="1"/>
</dbReference>
<accession>A0AAV5G4B3</accession>
<dbReference type="InterPro" id="IPR000522">
    <property type="entry name" value="ABC_transptr_permease_BtuC"/>
</dbReference>
<dbReference type="Proteomes" id="UP001054925">
    <property type="component" value="Unassembled WGS sequence"/>
</dbReference>
<feature type="region of interest" description="Disordered" evidence="8">
    <location>
        <begin position="1"/>
        <end position="36"/>
    </location>
</feature>
<feature type="transmembrane region" description="Helical" evidence="9">
    <location>
        <begin position="102"/>
        <end position="119"/>
    </location>
</feature>
<evidence type="ECO:0000256" key="3">
    <source>
        <dbReference type="ARBA" id="ARBA00022448"/>
    </source>
</evidence>